<dbReference type="PANTHER" id="PTHR47359:SF3">
    <property type="entry name" value="NLP_P60 DOMAIN-CONTAINING PROTEIN-RELATED"/>
    <property type="match status" value="1"/>
</dbReference>
<evidence type="ECO:0000256" key="3">
    <source>
        <dbReference type="ARBA" id="ARBA00022801"/>
    </source>
</evidence>
<evidence type="ECO:0000256" key="5">
    <source>
        <dbReference type="SAM" id="SignalP"/>
    </source>
</evidence>
<dbReference type="RefSeq" id="WP_224121874.1">
    <property type="nucleotide sequence ID" value="NZ_JAIQZJ010000001.1"/>
</dbReference>
<dbReference type="SUPFAM" id="SSF54001">
    <property type="entry name" value="Cysteine proteinases"/>
    <property type="match status" value="1"/>
</dbReference>
<evidence type="ECO:0000313" key="8">
    <source>
        <dbReference type="Proteomes" id="UP000780875"/>
    </source>
</evidence>
<keyword evidence="8" id="KW-1185">Reference proteome</keyword>
<comment type="caution">
    <text evidence="7">The sequence shown here is derived from an EMBL/GenBank/DDBJ whole genome shotgun (WGS) entry which is preliminary data.</text>
</comment>
<name>A0ABS7U9J8_9ACTN</name>
<evidence type="ECO:0000256" key="2">
    <source>
        <dbReference type="ARBA" id="ARBA00022670"/>
    </source>
</evidence>
<dbReference type="InterPro" id="IPR038765">
    <property type="entry name" value="Papain-like_cys_pep_sf"/>
</dbReference>
<proteinExistence type="inferred from homology"/>
<reference evidence="7 8" key="1">
    <citation type="submission" date="2021-09" db="EMBL/GenBank/DDBJ databases">
        <title>Whole genome sequence of Nocardioides sp. GBK3QG-3.</title>
        <authorList>
            <person name="Tuo L."/>
        </authorList>
    </citation>
    <scope>NUCLEOTIDE SEQUENCE [LARGE SCALE GENOMIC DNA]</scope>
    <source>
        <strain evidence="7 8">GBK3QG-3</strain>
    </source>
</reference>
<sequence>MSTTLPSMLRACSRTGVRLAFSGALAIGPLTSAPVADAHAATATHTAATTHHAAKHHHKKKRTYPKVAAAMRVAAAQKGDPYAYGAAGPGRFDCSGLTYYSFRHAGFSRIPRTSSAQAHFARRITRAHMHRGDLMFFYDGGGVYHVGVFAGRAPNGTPVVLHAPYSGTRVRLDRVWTNSWFPGTLRAR</sequence>
<dbReference type="Pfam" id="PF00877">
    <property type="entry name" value="NLPC_P60"/>
    <property type="match status" value="1"/>
</dbReference>
<evidence type="ECO:0000313" key="7">
    <source>
        <dbReference type="EMBL" id="MBZ5737525.1"/>
    </source>
</evidence>
<evidence type="ECO:0000259" key="6">
    <source>
        <dbReference type="PROSITE" id="PS51935"/>
    </source>
</evidence>
<dbReference type="InterPro" id="IPR000064">
    <property type="entry name" value="NLP_P60_dom"/>
</dbReference>
<dbReference type="Proteomes" id="UP000780875">
    <property type="component" value="Unassembled WGS sequence"/>
</dbReference>
<keyword evidence="4" id="KW-0788">Thiol protease</keyword>
<organism evidence="7 8">
    <name type="scientific">Nocardioides mangrovi</name>
    <dbReference type="NCBI Taxonomy" id="2874580"/>
    <lineage>
        <taxon>Bacteria</taxon>
        <taxon>Bacillati</taxon>
        <taxon>Actinomycetota</taxon>
        <taxon>Actinomycetes</taxon>
        <taxon>Propionibacteriales</taxon>
        <taxon>Nocardioidaceae</taxon>
        <taxon>Nocardioides</taxon>
    </lineage>
</organism>
<dbReference type="PROSITE" id="PS51935">
    <property type="entry name" value="NLPC_P60"/>
    <property type="match status" value="1"/>
</dbReference>
<comment type="similarity">
    <text evidence="1">Belongs to the peptidase C40 family.</text>
</comment>
<dbReference type="Gene3D" id="3.90.1720.10">
    <property type="entry name" value="endopeptidase domain like (from Nostoc punctiforme)"/>
    <property type="match status" value="1"/>
</dbReference>
<dbReference type="EMBL" id="JAIQZJ010000001">
    <property type="protein sequence ID" value="MBZ5737525.1"/>
    <property type="molecule type" value="Genomic_DNA"/>
</dbReference>
<protein>
    <submittedName>
        <fullName evidence="7">C40 family peptidase</fullName>
    </submittedName>
</protein>
<dbReference type="InterPro" id="IPR051794">
    <property type="entry name" value="PG_Endopeptidase_C40"/>
</dbReference>
<feature type="signal peptide" evidence="5">
    <location>
        <begin position="1"/>
        <end position="26"/>
    </location>
</feature>
<feature type="chain" id="PRO_5046622945" evidence="5">
    <location>
        <begin position="27"/>
        <end position="188"/>
    </location>
</feature>
<accession>A0ABS7U9J8</accession>
<gene>
    <name evidence="7" type="ORF">K8U61_05070</name>
</gene>
<evidence type="ECO:0000256" key="1">
    <source>
        <dbReference type="ARBA" id="ARBA00007074"/>
    </source>
</evidence>
<keyword evidence="3" id="KW-0378">Hydrolase</keyword>
<keyword evidence="5" id="KW-0732">Signal</keyword>
<evidence type="ECO:0000256" key="4">
    <source>
        <dbReference type="ARBA" id="ARBA00022807"/>
    </source>
</evidence>
<dbReference type="PANTHER" id="PTHR47359">
    <property type="entry name" value="PEPTIDOGLYCAN DL-ENDOPEPTIDASE CWLO"/>
    <property type="match status" value="1"/>
</dbReference>
<keyword evidence="2" id="KW-0645">Protease</keyword>
<feature type="domain" description="NlpC/P60" evidence="6">
    <location>
        <begin position="64"/>
        <end position="188"/>
    </location>
</feature>